<reference evidence="2 3" key="1">
    <citation type="journal article" date="2011" name="Stand. Genomic Sci.">
        <title>Complete genome sequence of Desulfobulbus propionicus type strain (1pr3).</title>
        <authorList>
            <person name="Pagani I."/>
            <person name="Lapidus A."/>
            <person name="Nolan M."/>
            <person name="Lucas S."/>
            <person name="Hammon N."/>
            <person name="Deshpande S."/>
            <person name="Cheng J.F."/>
            <person name="Chertkov O."/>
            <person name="Davenport K."/>
            <person name="Tapia R."/>
            <person name="Han C."/>
            <person name="Goodwin L."/>
            <person name="Pitluck S."/>
            <person name="Liolios K."/>
            <person name="Mavromatis K."/>
            <person name="Ivanova N."/>
            <person name="Mikhailova N."/>
            <person name="Pati A."/>
            <person name="Chen A."/>
            <person name="Palaniappan K."/>
            <person name="Land M."/>
            <person name="Hauser L."/>
            <person name="Chang Y.J."/>
            <person name="Jeffries C.D."/>
            <person name="Detter J.C."/>
            <person name="Brambilla E."/>
            <person name="Kannan K.P."/>
            <person name="Djao O.D."/>
            <person name="Rohde M."/>
            <person name="Pukall R."/>
            <person name="Spring S."/>
            <person name="Goker M."/>
            <person name="Sikorski J."/>
            <person name="Woyke T."/>
            <person name="Bristow J."/>
            <person name="Eisen J.A."/>
            <person name="Markowitz V."/>
            <person name="Hugenholtz P."/>
            <person name="Kyrpides N.C."/>
            <person name="Klenk H.P."/>
        </authorList>
    </citation>
    <scope>NUCLEOTIDE SEQUENCE [LARGE SCALE GENOMIC DNA]</scope>
    <source>
        <strain evidence="3">ATCC 33891 / DSM 2032 / 1pr3</strain>
    </source>
</reference>
<feature type="signal peptide" evidence="1">
    <location>
        <begin position="1"/>
        <end position="33"/>
    </location>
</feature>
<dbReference type="AlphaFoldDB" id="A0A7U3YQ11"/>
<keyword evidence="3" id="KW-1185">Reference proteome</keyword>
<dbReference type="Proteomes" id="UP000006365">
    <property type="component" value="Chromosome"/>
</dbReference>
<evidence type="ECO:0000313" key="2">
    <source>
        <dbReference type="EMBL" id="ADW19457.1"/>
    </source>
</evidence>
<sequence>MKRTQPHSSLRRPILSAALIGLSSVMLTSPVHADDEIRVGGIIQVPFALSANRSFFDPSTIRLGVTCQYAEVEEDEITLTHHVTNRYEQGVLVSTEEHTSVSDIDQGNRVYGVEGNLFVELFNSLNPSAELLGFYGNNHVQGALGAGYSLANDFFLDAKVMFPYSEIGIRFPGEVELYGGAKTLGDFNAAREEELVNVTTTITETTVIEQ</sequence>
<name>A0A7U3YQ11_DESPD</name>
<dbReference type="EMBL" id="CP002364">
    <property type="protein sequence ID" value="ADW19457.1"/>
    <property type="molecule type" value="Genomic_DNA"/>
</dbReference>
<organism evidence="2 3">
    <name type="scientific">Desulfobulbus propionicus (strain ATCC 33891 / DSM 2032 / VKM B-1956 / 1pr3)</name>
    <dbReference type="NCBI Taxonomy" id="577650"/>
    <lineage>
        <taxon>Bacteria</taxon>
        <taxon>Pseudomonadati</taxon>
        <taxon>Thermodesulfobacteriota</taxon>
        <taxon>Desulfobulbia</taxon>
        <taxon>Desulfobulbales</taxon>
        <taxon>Desulfobulbaceae</taxon>
        <taxon>Desulfobulbus</taxon>
    </lineage>
</organism>
<proteinExistence type="predicted"/>
<evidence type="ECO:0000313" key="3">
    <source>
        <dbReference type="Proteomes" id="UP000006365"/>
    </source>
</evidence>
<evidence type="ECO:0000256" key="1">
    <source>
        <dbReference type="SAM" id="SignalP"/>
    </source>
</evidence>
<keyword evidence="1" id="KW-0732">Signal</keyword>
<dbReference type="KEGG" id="dpr:Despr_3331"/>
<feature type="chain" id="PRO_5031439447" description="Outer membrane protein beta-barrel domain-containing protein" evidence="1">
    <location>
        <begin position="34"/>
        <end position="210"/>
    </location>
</feature>
<evidence type="ECO:0008006" key="4">
    <source>
        <dbReference type="Google" id="ProtNLM"/>
    </source>
</evidence>
<protein>
    <recommendedName>
        <fullName evidence="4">Outer membrane protein beta-barrel domain-containing protein</fullName>
    </recommendedName>
</protein>
<gene>
    <name evidence="2" type="ordered locus">Despr_3331</name>
</gene>
<accession>A0A7U3YQ11</accession>
<dbReference type="RefSeq" id="WP_015725981.1">
    <property type="nucleotide sequence ID" value="NC_014972.1"/>
</dbReference>